<keyword evidence="2" id="KW-1185">Reference proteome</keyword>
<name>A0ACA8R2L8_METAZ</name>
<protein>
    <submittedName>
        <fullName evidence="1">Uncharacterized protein</fullName>
    </submittedName>
</protein>
<sequence>MDCEECGNKINNVNVTSLVANHGLHCFCSEDCRKEYLKRELEYRRMDMVE</sequence>
<evidence type="ECO:0000313" key="2">
    <source>
        <dbReference type="Proteomes" id="UP000825015"/>
    </source>
</evidence>
<dbReference type="EMBL" id="AP019779">
    <property type="protein sequence ID" value="BBL61532.1"/>
    <property type="molecule type" value="Genomic_DNA"/>
</dbReference>
<gene>
    <name evidence="1" type="ORF">MarbSA_05720</name>
</gene>
<evidence type="ECO:0000313" key="1">
    <source>
        <dbReference type="EMBL" id="BBL61532.1"/>
    </source>
</evidence>
<organism evidence="1 2">
    <name type="scientific">Methanobrevibacter arboriphilus</name>
    <dbReference type="NCBI Taxonomy" id="39441"/>
    <lineage>
        <taxon>Archaea</taxon>
        <taxon>Methanobacteriati</taxon>
        <taxon>Methanobacteriota</taxon>
        <taxon>Methanomada group</taxon>
        <taxon>Methanobacteria</taxon>
        <taxon>Methanobacteriales</taxon>
        <taxon>Methanobacteriaceae</taxon>
        <taxon>Methanobrevibacter</taxon>
    </lineage>
</organism>
<proteinExistence type="predicted"/>
<reference evidence="1" key="1">
    <citation type="submission" date="2019-06" db="EMBL/GenBank/DDBJ databases">
        <title>Complete genome sequence of Methanobrevibacter arboriphilus strain SA.</title>
        <authorList>
            <person name="Asakawa S."/>
        </authorList>
    </citation>
    <scope>NUCLEOTIDE SEQUENCE</scope>
    <source>
        <strain evidence="1">SA</strain>
    </source>
</reference>
<accession>A0ACA8R2L8</accession>
<dbReference type="Proteomes" id="UP000825015">
    <property type="component" value="Chromosome"/>
</dbReference>